<dbReference type="GO" id="GO:0016787">
    <property type="term" value="F:hydrolase activity"/>
    <property type="evidence" value="ECO:0007669"/>
    <property type="project" value="UniProtKB-KW"/>
</dbReference>
<gene>
    <name evidence="5" type="ORF">JWV37_03240</name>
</gene>
<dbReference type="PRINTS" id="PR00502">
    <property type="entry name" value="NUDIXFAMILY"/>
</dbReference>
<dbReference type="Proteomes" id="UP000703590">
    <property type="component" value="Unassembled WGS sequence"/>
</dbReference>
<dbReference type="RefSeq" id="WP_205458228.1">
    <property type="nucleotide sequence ID" value="NZ_JAFHKK010000004.1"/>
</dbReference>
<organism evidence="5 6">
    <name type="scientific">Sulfurospirillum tamanense</name>
    <dbReference type="NCBI Taxonomy" id="2813362"/>
    <lineage>
        <taxon>Bacteria</taxon>
        <taxon>Pseudomonadati</taxon>
        <taxon>Campylobacterota</taxon>
        <taxon>Epsilonproteobacteria</taxon>
        <taxon>Campylobacterales</taxon>
        <taxon>Sulfurospirillaceae</taxon>
        <taxon>Sulfurospirillum</taxon>
    </lineage>
</organism>
<dbReference type="InterPro" id="IPR020084">
    <property type="entry name" value="NUDIX_hydrolase_CS"/>
</dbReference>
<protein>
    <submittedName>
        <fullName evidence="5">RNA pyrophosphohydrolase</fullName>
        <ecNumber evidence="5">3.6.1.-</ecNumber>
    </submittedName>
</protein>
<dbReference type="EC" id="3.6.1.-" evidence="5"/>
<name>A0ABS2WQD9_9BACT</name>
<dbReference type="Gene3D" id="3.90.79.10">
    <property type="entry name" value="Nucleoside Triphosphate Pyrophosphohydrolase"/>
    <property type="match status" value="1"/>
</dbReference>
<dbReference type="PROSITE" id="PS51462">
    <property type="entry name" value="NUDIX"/>
    <property type="match status" value="1"/>
</dbReference>
<dbReference type="EMBL" id="JAFHKK010000004">
    <property type="protein sequence ID" value="MBN2963785.1"/>
    <property type="molecule type" value="Genomic_DNA"/>
</dbReference>
<dbReference type="PROSITE" id="PS00893">
    <property type="entry name" value="NUDIX_BOX"/>
    <property type="match status" value="1"/>
</dbReference>
<keyword evidence="2 3" id="KW-0378">Hydrolase</keyword>
<evidence type="ECO:0000256" key="2">
    <source>
        <dbReference type="ARBA" id="ARBA00022801"/>
    </source>
</evidence>
<proteinExistence type="inferred from homology"/>
<feature type="domain" description="Nudix hydrolase" evidence="4">
    <location>
        <begin position="6"/>
        <end position="148"/>
    </location>
</feature>
<dbReference type="PANTHER" id="PTHR43736:SF1">
    <property type="entry name" value="DIHYDRONEOPTERIN TRIPHOSPHATE DIPHOSPHATASE"/>
    <property type="match status" value="1"/>
</dbReference>
<dbReference type="CDD" id="cd03671">
    <property type="entry name" value="NUDIX_Ap4A_hydrolase_plant_like"/>
    <property type="match status" value="1"/>
</dbReference>
<keyword evidence="6" id="KW-1185">Reference proteome</keyword>
<dbReference type="Pfam" id="PF00293">
    <property type="entry name" value="NUDIX"/>
    <property type="match status" value="1"/>
</dbReference>
<dbReference type="InterPro" id="IPR015797">
    <property type="entry name" value="NUDIX_hydrolase-like_dom_sf"/>
</dbReference>
<dbReference type="InterPro" id="IPR020476">
    <property type="entry name" value="Nudix_hydrolase"/>
</dbReference>
<comment type="similarity">
    <text evidence="3">Belongs to the Nudix hydrolase family.</text>
</comment>
<sequence length="156" mass="18205">MAEKKRFRPNVAAIVLSPHYPHKCDILIALRGDIDGAWQFPQGGIDKGESPKQALLRELEEEIGTRDVEVIARYPEWLSYEFPDKIAKKMYPYDGQTQTYFLVRLKPKAKINLGSDHPEFIDYTFINVGRVLDVITHFKKPVYKKVLRYFKQEGYL</sequence>
<comment type="cofactor">
    <cofactor evidence="1">
        <name>Mn(2+)</name>
        <dbReference type="ChEBI" id="CHEBI:29035"/>
    </cofactor>
</comment>
<evidence type="ECO:0000313" key="5">
    <source>
        <dbReference type="EMBL" id="MBN2963785.1"/>
    </source>
</evidence>
<evidence type="ECO:0000256" key="1">
    <source>
        <dbReference type="ARBA" id="ARBA00001936"/>
    </source>
</evidence>
<accession>A0ABS2WQD9</accession>
<reference evidence="5" key="2">
    <citation type="submission" date="2021-02" db="EMBL/GenBank/DDBJ databases">
        <authorList>
            <person name="Merkel A.Y."/>
        </authorList>
    </citation>
    <scope>NUCLEOTIDE SEQUENCE</scope>
    <source>
        <strain evidence="5">T05b</strain>
    </source>
</reference>
<dbReference type="SUPFAM" id="SSF55811">
    <property type="entry name" value="Nudix"/>
    <property type="match status" value="1"/>
</dbReference>
<dbReference type="PANTHER" id="PTHR43736">
    <property type="entry name" value="ADP-RIBOSE PYROPHOSPHATASE"/>
    <property type="match status" value="1"/>
</dbReference>
<reference evidence="5" key="1">
    <citation type="submission" date="2021-02" db="EMBL/GenBank/DDBJ databases">
        <title>Sulfurospirillum tamanensis sp. nov.</title>
        <authorList>
            <person name="Frolova A."/>
            <person name="Merkel A."/>
            <person name="Slobodkin A."/>
        </authorList>
    </citation>
    <scope>NUCLEOTIDE SEQUENCE</scope>
    <source>
        <strain evidence="5">T05b</strain>
    </source>
</reference>
<comment type="caution">
    <text evidence="5">The sequence shown here is derived from an EMBL/GenBank/DDBJ whole genome shotgun (WGS) entry which is preliminary data.</text>
</comment>
<dbReference type="InterPro" id="IPR000086">
    <property type="entry name" value="NUDIX_hydrolase_dom"/>
</dbReference>
<evidence type="ECO:0000256" key="3">
    <source>
        <dbReference type="RuleBase" id="RU003476"/>
    </source>
</evidence>
<dbReference type="NCBIfam" id="NF001936">
    <property type="entry name" value="PRK00714.1-3"/>
    <property type="match status" value="1"/>
</dbReference>
<dbReference type="InterPro" id="IPR022927">
    <property type="entry name" value="RppH"/>
</dbReference>
<evidence type="ECO:0000259" key="4">
    <source>
        <dbReference type="PROSITE" id="PS51462"/>
    </source>
</evidence>
<evidence type="ECO:0000313" key="6">
    <source>
        <dbReference type="Proteomes" id="UP000703590"/>
    </source>
</evidence>